<dbReference type="InterPro" id="IPR047001">
    <property type="entry name" value="MnmG_C_subdom"/>
</dbReference>
<evidence type="ECO:0000259" key="13">
    <source>
        <dbReference type="SMART" id="SM01228"/>
    </source>
</evidence>
<dbReference type="Pfam" id="PF01134">
    <property type="entry name" value="GIDA"/>
    <property type="match status" value="1"/>
</dbReference>
<protein>
    <recommendedName>
        <fullName evidence="4 12">tRNA uridine 5-carboxymethylaminomethyl modification enzyme MnmG</fullName>
    </recommendedName>
    <alternativeName>
        <fullName evidence="11 12">Glucose-inhibited division protein A</fullName>
    </alternativeName>
</protein>
<dbReference type="PROSITE" id="PS01280">
    <property type="entry name" value="GIDA_1"/>
    <property type="match status" value="1"/>
</dbReference>
<gene>
    <name evidence="12 14" type="primary">mnmG</name>
    <name evidence="12" type="synonym">gidA</name>
    <name evidence="14" type="ORF">ERS852490_02834</name>
    <name evidence="15" type="ORF">ERS852492_02695</name>
</gene>
<feature type="domain" description="tRNA uridine 5-carboxymethylaminomethyl modification enzyme C-terminal subdomain" evidence="13">
    <location>
        <begin position="547"/>
        <end position="618"/>
    </location>
</feature>
<dbReference type="HAMAP" id="MF_00129">
    <property type="entry name" value="MnmG_GidA"/>
    <property type="match status" value="1"/>
</dbReference>
<dbReference type="InterPro" id="IPR044920">
    <property type="entry name" value="MnmG_C_subdom_sf"/>
</dbReference>
<dbReference type="Proteomes" id="UP000095780">
    <property type="component" value="Unassembled WGS sequence"/>
</dbReference>
<evidence type="ECO:0000313" key="17">
    <source>
        <dbReference type="Proteomes" id="UP000095780"/>
    </source>
</evidence>
<sequence>MPNIREEYDVVVVGAGHAGCEAALAAARMGLETIIFTVSVESIAMMPCNPNIGGSSKGHLVREIDALGGEMGKNIDATFIQSKMLNASKGPAVHSLRAQADKSDYSRRMRNVLENTEHLHIRQAEVSEIIVNDGKIGGVKTVSGAEYIAKAVVLCTGVYLKARCIYGDVSYHTGPNGLQAANHLTQSLIDNGIEVRRFKTGTPARVDKRSVDFSKMTEQFGDKRVVPFSFETDPESIQKDQVSCWLTYTNEETHKIIMDNLDRSPLYSGDIHGTGPRYCPSIEDKVVRFADKDRHQVFIEPEGLYTNEMYLGGMSSSMPEDVQYAMYRTVPGLENVRIVRNAYAIEYDCINAVQLKSSLEFKKIEGLFAGGQFNGSSGYEEAAAQGIIAGINAALFVKKEEPLILDRSESYIGVLIDDLVTKETAEPYRMMTSRAEYRLILRQDNADIRLTKYGYRVGLISEERMNRLTRKIQLIDEEIERVKSVNIGTGSEVQKVLTDNGSTELTTGATLAELIRRPELSYDVLAPIDKHRPELPWDVCQQVNINLKYEGYIDRQLRQVEHFKKLENKLIPDSLDYLGISGLRKEAMQKLDKFRPRSIGQASRISGVSPADISVLLVYLESLRRKH</sequence>
<dbReference type="InterPro" id="IPR040131">
    <property type="entry name" value="MnmG_N"/>
</dbReference>
<feature type="binding site" evidence="12">
    <location>
        <begin position="275"/>
        <end position="289"/>
    </location>
    <ligand>
        <name>NAD(+)</name>
        <dbReference type="ChEBI" id="CHEBI:57540"/>
    </ligand>
</feature>
<evidence type="ECO:0000256" key="2">
    <source>
        <dbReference type="ARBA" id="ARBA00003717"/>
    </source>
</evidence>
<dbReference type="InterPro" id="IPR036188">
    <property type="entry name" value="FAD/NAD-bd_sf"/>
</dbReference>
<dbReference type="SMART" id="SM01228">
    <property type="entry name" value="GIDA_assoc_3"/>
    <property type="match status" value="1"/>
</dbReference>
<dbReference type="SUPFAM" id="SSF51905">
    <property type="entry name" value="FAD/NAD(P)-binding domain"/>
    <property type="match status" value="1"/>
</dbReference>
<evidence type="ECO:0000256" key="9">
    <source>
        <dbReference type="ARBA" id="ARBA00023027"/>
    </source>
</evidence>
<proteinExistence type="inferred from homology"/>
<dbReference type="AlphaFoldDB" id="A0A174Z5F8"/>
<comment type="similarity">
    <text evidence="3 12">Belongs to the MnmG family.</text>
</comment>
<dbReference type="GO" id="GO:0030488">
    <property type="term" value="P:tRNA methylation"/>
    <property type="evidence" value="ECO:0007669"/>
    <property type="project" value="TreeGrafter"/>
</dbReference>
<dbReference type="GO" id="GO:0050660">
    <property type="term" value="F:flavin adenine dinucleotide binding"/>
    <property type="evidence" value="ECO:0007669"/>
    <property type="project" value="UniProtKB-UniRule"/>
</dbReference>
<dbReference type="NCBIfam" id="TIGR00136">
    <property type="entry name" value="mnmG_gidA"/>
    <property type="match status" value="1"/>
</dbReference>
<comment type="subunit">
    <text evidence="10 12">Homodimer. Heterotetramer of two MnmE and two MnmG subunits.</text>
</comment>
<name>A0A174Z5F8_9FIRM</name>
<dbReference type="RefSeq" id="WP_055216615.1">
    <property type="nucleotide sequence ID" value="NZ_CABIXW010000009.1"/>
</dbReference>
<dbReference type="FunFam" id="1.10.150.570:FF:000001">
    <property type="entry name" value="tRNA uridine 5-carboxymethylaminomethyl modification enzyme MnmG"/>
    <property type="match status" value="1"/>
</dbReference>
<keyword evidence="9 12" id="KW-0520">NAD</keyword>
<evidence type="ECO:0000256" key="12">
    <source>
        <dbReference type="HAMAP-Rule" id="MF_00129"/>
    </source>
</evidence>
<dbReference type="InterPro" id="IPR026904">
    <property type="entry name" value="MnmG_C"/>
</dbReference>
<evidence type="ECO:0000256" key="1">
    <source>
        <dbReference type="ARBA" id="ARBA00001974"/>
    </source>
</evidence>
<dbReference type="Gene3D" id="1.10.150.570">
    <property type="entry name" value="GidA associated domain, C-terminal subdomain"/>
    <property type="match status" value="1"/>
</dbReference>
<evidence type="ECO:0000313" key="14">
    <source>
        <dbReference type="EMBL" id="CUQ79171.1"/>
    </source>
</evidence>
<dbReference type="PANTHER" id="PTHR11806">
    <property type="entry name" value="GLUCOSE INHIBITED DIVISION PROTEIN A"/>
    <property type="match status" value="1"/>
</dbReference>
<dbReference type="Gene3D" id="1.10.10.1800">
    <property type="entry name" value="tRNA uridine 5-carboxymethylaminomethyl modification enzyme MnmG/GidA"/>
    <property type="match status" value="1"/>
</dbReference>
<organism evidence="14 16">
    <name type="scientific">Lachnospira eligens</name>
    <dbReference type="NCBI Taxonomy" id="39485"/>
    <lineage>
        <taxon>Bacteria</taxon>
        <taxon>Bacillati</taxon>
        <taxon>Bacillota</taxon>
        <taxon>Clostridia</taxon>
        <taxon>Lachnospirales</taxon>
        <taxon>Lachnospiraceae</taxon>
        <taxon>Lachnospira</taxon>
    </lineage>
</organism>
<keyword evidence="7 12" id="KW-0819">tRNA processing</keyword>
<evidence type="ECO:0000313" key="15">
    <source>
        <dbReference type="EMBL" id="CUQ90534.1"/>
    </source>
</evidence>
<keyword evidence="5 12" id="KW-0963">Cytoplasm</keyword>
<dbReference type="Pfam" id="PF21680">
    <property type="entry name" value="GIDA_C_1st"/>
    <property type="match status" value="1"/>
</dbReference>
<evidence type="ECO:0000256" key="10">
    <source>
        <dbReference type="ARBA" id="ARBA00025948"/>
    </source>
</evidence>
<feature type="binding site" evidence="12">
    <location>
        <begin position="14"/>
        <end position="19"/>
    </location>
    <ligand>
        <name>FAD</name>
        <dbReference type="ChEBI" id="CHEBI:57692"/>
    </ligand>
</feature>
<dbReference type="GO" id="GO:0002098">
    <property type="term" value="P:tRNA wobble uridine modification"/>
    <property type="evidence" value="ECO:0007669"/>
    <property type="project" value="InterPro"/>
</dbReference>
<evidence type="ECO:0000256" key="8">
    <source>
        <dbReference type="ARBA" id="ARBA00022827"/>
    </source>
</evidence>
<evidence type="ECO:0000256" key="5">
    <source>
        <dbReference type="ARBA" id="ARBA00022490"/>
    </source>
</evidence>
<evidence type="ECO:0000256" key="6">
    <source>
        <dbReference type="ARBA" id="ARBA00022630"/>
    </source>
</evidence>
<dbReference type="FunFam" id="3.50.50.60:FF:000002">
    <property type="entry name" value="tRNA uridine 5-carboxymethylaminomethyl modification enzyme MnmG"/>
    <property type="match status" value="1"/>
</dbReference>
<keyword evidence="6 12" id="KW-0285">Flavoprotein</keyword>
<dbReference type="InterPro" id="IPR002218">
    <property type="entry name" value="MnmG-rel"/>
</dbReference>
<reference evidence="16 17" key="1">
    <citation type="submission" date="2015-09" db="EMBL/GenBank/DDBJ databases">
        <authorList>
            <consortium name="Pathogen Informatics"/>
        </authorList>
    </citation>
    <scope>NUCLEOTIDE SEQUENCE [LARGE SCALE GENOMIC DNA]</scope>
    <source>
        <strain evidence="14 16">2789STDY5834875</strain>
        <strain evidence="15 17">2789STDY5834878</strain>
    </source>
</reference>
<dbReference type="Proteomes" id="UP000095621">
    <property type="component" value="Unassembled WGS sequence"/>
</dbReference>
<dbReference type="FunFam" id="1.10.10.1800:FF:000001">
    <property type="entry name" value="tRNA uridine 5-carboxymethylaminomethyl modification enzyme MnmG"/>
    <property type="match status" value="1"/>
</dbReference>
<dbReference type="PANTHER" id="PTHR11806:SF0">
    <property type="entry name" value="PROTEIN MTO1 HOMOLOG, MITOCHONDRIAL"/>
    <property type="match status" value="1"/>
</dbReference>
<dbReference type="Pfam" id="PF13932">
    <property type="entry name" value="SAM_GIDA_C"/>
    <property type="match status" value="1"/>
</dbReference>
<dbReference type="EMBL" id="CZBU01000007">
    <property type="protein sequence ID" value="CUQ79171.1"/>
    <property type="molecule type" value="Genomic_DNA"/>
</dbReference>
<evidence type="ECO:0000256" key="11">
    <source>
        <dbReference type="ARBA" id="ARBA00031800"/>
    </source>
</evidence>
<dbReference type="InterPro" id="IPR004416">
    <property type="entry name" value="MnmG"/>
</dbReference>
<dbReference type="Gene3D" id="3.50.50.60">
    <property type="entry name" value="FAD/NAD(P)-binding domain"/>
    <property type="match status" value="2"/>
</dbReference>
<evidence type="ECO:0000256" key="7">
    <source>
        <dbReference type="ARBA" id="ARBA00022694"/>
    </source>
</evidence>
<comment type="cofactor">
    <cofactor evidence="1 12">
        <name>FAD</name>
        <dbReference type="ChEBI" id="CHEBI:57692"/>
    </cofactor>
</comment>
<dbReference type="EMBL" id="CZBV01000009">
    <property type="protein sequence ID" value="CUQ90534.1"/>
    <property type="molecule type" value="Genomic_DNA"/>
</dbReference>
<comment type="function">
    <text evidence="2 12">NAD-binding protein involved in the addition of a carboxymethylaminomethyl (cmnm) group at the wobble position (U34) of certain tRNAs, forming tRNA-cmnm(5)s(2)U34.</text>
</comment>
<accession>A0A174Z5F8</accession>
<evidence type="ECO:0000313" key="16">
    <source>
        <dbReference type="Proteomes" id="UP000095621"/>
    </source>
</evidence>
<dbReference type="InterPro" id="IPR049312">
    <property type="entry name" value="GIDA_C_N"/>
</dbReference>
<dbReference type="InterPro" id="IPR020595">
    <property type="entry name" value="MnmG-rel_CS"/>
</dbReference>
<evidence type="ECO:0000256" key="3">
    <source>
        <dbReference type="ARBA" id="ARBA00007653"/>
    </source>
</evidence>
<evidence type="ECO:0000256" key="4">
    <source>
        <dbReference type="ARBA" id="ARBA00020461"/>
    </source>
</evidence>
<keyword evidence="8 12" id="KW-0274">FAD</keyword>
<comment type="subcellular location">
    <subcellularLocation>
        <location evidence="12">Cytoplasm</location>
    </subcellularLocation>
</comment>
<dbReference type="OrthoDB" id="9815560at2"/>
<dbReference type="GO" id="GO:0005829">
    <property type="term" value="C:cytosol"/>
    <property type="evidence" value="ECO:0007669"/>
    <property type="project" value="TreeGrafter"/>
</dbReference>
<comment type="caution">
    <text evidence="12">Lacks conserved residue(s) required for the propagation of feature annotation.</text>
</comment>